<organism evidence="2 3">
    <name type="scientific">Zygosaccharomyces bailii (strain CLIB 213 / ATCC 58445 / CBS 680 / BCRC 21525 / NBRC 1098 / NCYC 1416 / NRRL Y-2227)</name>
    <dbReference type="NCBI Taxonomy" id="1333698"/>
    <lineage>
        <taxon>Eukaryota</taxon>
        <taxon>Fungi</taxon>
        <taxon>Dikarya</taxon>
        <taxon>Ascomycota</taxon>
        <taxon>Saccharomycotina</taxon>
        <taxon>Saccharomycetes</taxon>
        <taxon>Saccharomycetales</taxon>
        <taxon>Saccharomycetaceae</taxon>
        <taxon>Zygosaccharomyces</taxon>
    </lineage>
</organism>
<gene>
    <name evidence="2" type="ORF">BN860_13564g</name>
</gene>
<accession>A0A8J2T5U2</accession>
<evidence type="ECO:0000259" key="1">
    <source>
        <dbReference type="Pfam" id="PF08546"/>
    </source>
</evidence>
<dbReference type="Pfam" id="PF08546">
    <property type="entry name" value="ApbA_C"/>
    <property type="match status" value="1"/>
</dbReference>
<dbReference type="PANTHER" id="PTHR43765:SF4">
    <property type="entry name" value="CYTOCHROME B TRANSLATIONAL ACTIVATOR PROTEIN CBS2"/>
    <property type="match status" value="1"/>
</dbReference>
<dbReference type="EMBL" id="HG316454">
    <property type="protein sequence ID" value="CDF87748.1"/>
    <property type="molecule type" value="Genomic_DNA"/>
</dbReference>
<dbReference type="GO" id="GO:0008677">
    <property type="term" value="F:2-dehydropantoate 2-reductase activity"/>
    <property type="evidence" value="ECO:0007669"/>
    <property type="project" value="TreeGrafter"/>
</dbReference>
<dbReference type="InterPro" id="IPR008927">
    <property type="entry name" value="6-PGluconate_DH-like_C_sf"/>
</dbReference>
<reference evidence="3" key="1">
    <citation type="journal article" date="2013" name="Genome Announc.">
        <title>Genome sequence of the food spoilage yeast Zygosaccharomyces bailii CLIB 213(T).</title>
        <authorList>
            <person name="Galeote V."/>
            <person name="Bigey F."/>
            <person name="Devillers H."/>
            <person name="Neuveglise C."/>
            <person name="Dequin S."/>
        </authorList>
    </citation>
    <scope>NUCLEOTIDE SEQUENCE [LARGE SCALE GENOMIC DNA]</scope>
    <source>
        <strain evidence="3">CLIB 213 / ATCC 58445 / CBS 680 / CCRC 21525 / NBRC 1098 / NCYC 1416 / NRRL Y-2227</strain>
    </source>
</reference>
<evidence type="ECO:0000313" key="3">
    <source>
        <dbReference type="Proteomes" id="UP000019375"/>
    </source>
</evidence>
<dbReference type="InterPro" id="IPR013328">
    <property type="entry name" value="6PGD_dom2"/>
</dbReference>
<name>A0A8J2T5U2_ZYGB2</name>
<protein>
    <submittedName>
        <fullName evidence="2">BN860_13564g1_1</fullName>
    </submittedName>
</protein>
<dbReference type="OrthoDB" id="73846at2759"/>
<dbReference type="SUPFAM" id="SSF48179">
    <property type="entry name" value="6-phosphogluconate dehydrogenase C-terminal domain-like"/>
    <property type="match status" value="1"/>
</dbReference>
<dbReference type="PANTHER" id="PTHR43765">
    <property type="entry name" value="2-DEHYDROPANTOATE 2-REDUCTASE-RELATED"/>
    <property type="match status" value="1"/>
</dbReference>
<proteinExistence type="predicted"/>
<sequence>MAIVPRVYSFVNTPISSLLAYDIAQLPIQPKIPQVVLLLNDRKKLDRFLDNDSKLVLQNRDGHDIHQTQFMASYRPPVYSTGELAVMENVMISGRNSRSLSFCLQKLKNSLIPSSNVLLLNPPIGSIEYLYRNLWPEGSTPNLFIGVTPVPDSFYAFEPEEFHYRLKRNSMSLKISSVPKVMSAYEPENSMEEMKNLKDNALMNLVQDAAQNKNGGLILDLMFYSYGELLLTRLERLIIVSCIRPLAFLNQCKSKGELLKSNKALHVIYKLIREQVTILTSSHPFLIKLPNHSIALDPDRLYEQTIEYLKKSRKSYSSTIECRDVDELTGYFVRLARNQRLNCRWNETISLLVQGKTELERHRKLDYFHMI</sequence>
<evidence type="ECO:0000313" key="2">
    <source>
        <dbReference type="EMBL" id="CDF87748.1"/>
    </source>
</evidence>
<dbReference type="GO" id="GO:0050661">
    <property type="term" value="F:NADP binding"/>
    <property type="evidence" value="ECO:0007669"/>
    <property type="project" value="TreeGrafter"/>
</dbReference>
<dbReference type="InterPro" id="IPR013752">
    <property type="entry name" value="KPA_reductase"/>
</dbReference>
<dbReference type="Gene3D" id="1.10.1040.10">
    <property type="entry name" value="N-(1-d-carboxylethyl)-l-norvaline Dehydrogenase, domain 2"/>
    <property type="match status" value="1"/>
</dbReference>
<feature type="domain" description="Ketopantoate reductase C-terminal" evidence="1">
    <location>
        <begin position="230"/>
        <end position="356"/>
    </location>
</feature>
<keyword evidence="3" id="KW-1185">Reference proteome</keyword>
<dbReference type="GO" id="GO:0005739">
    <property type="term" value="C:mitochondrion"/>
    <property type="evidence" value="ECO:0007669"/>
    <property type="project" value="TreeGrafter"/>
</dbReference>
<dbReference type="InterPro" id="IPR050838">
    <property type="entry name" value="Ketopantoate_reductase"/>
</dbReference>
<dbReference type="Proteomes" id="UP000019375">
    <property type="component" value="Unassembled WGS sequence"/>
</dbReference>
<dbReference type="AlphaFoldDB" id="A0A8J2T5U2"/>